<comment type="caution">
    <text evidence="2">The sequence shown here is derived from an EMBL/GenBank/DDBJ whole genome shotgun (WGS) entry which is preliminary data.</text>
</comment>
<proteinExistence type="predicted"/>
<dbReference type="Pfam" id="PF20041">
    <property type="entry name" value="DUF6443"/>
    <property type="match status" value="1"/>
</dbReference>
<dbReference type="Gene3D" id="2.180.10.10">
    <property type="entry name" value="RHS repeat-associated core"/>
    <property type="match status" value="2"/>
</dbReference>
<dbReference type="NCBIfam" id="TIGR03696">
    <property type="entry name" value="Rhs_assc_core"/>
    <property type="match status" value="1"/>
</dbReference>
<reference evidence="2" key="1">
    <citation type="journal article" date="2014" name="Int. J. Syst. Evol. Microbiol.">
        <title>Complete genome sequence of Corynebacterium casei LMG S-19264T (=DSM 44701T), isolated from a smear-ripened cheese.</title>
        <authorList>
            <consortium name="US DOE Joint Genome Institute (JGI-PGF)"/>
            <person name="Walter F."/>
            <person name="Albersmeier A."/>
            <person name="Kalinowski J."/>
            <person name="Ruckert C."/>
        </authorList>
    </citation>
    <scope>NUCLEOTIDE SEQUENCE</scope>
    <source>
        <strain evidence="2">CGMCC 1.15290</strain>
    </source>
</reference>
<sequence>MVSSSRTVREVSRATTYADGLGRPLQNVNWQFSPANGSGQSFDVVTPVVYDEFSREKYKYLPYTAASANGDFKTTPFAEQGAFMTAQYPGEEVFYSQTNYEASPLSRVLGIMSPGNSWSGSSRGVQTAYECNAANEVRIWAISATSGAVPVSSGYYNSGALYRTVTTDEHSKRVVEYKDKLGQVILKKVEITSGAVVTAFAGWLHTYYVYDDLGLLRYVIQPKGVEQLSASWVFDAATWAASNIAKELCFSYEYDNRNRMIIKRVPGAGEVYMVYDARDRLVMTQDARMRAAQQWLVTQYDELNRPFKAYLWTSAAVRTTHAASAAGSINYPGVASPADGYLSVTFYDNYDWVSTSGSGLTAAFASAETTADFLTASDATFPYSRAITPVTTVRGMVTGTQIRVLGTSQYLFSINFYDDRARLIQTKSTNISGATDIVTNQYSFDGKVLMAKASHSATGMTPGTVKVITKHDYDHAGRLLSVKKRVNSGSWVTIDTLLYDAAGQLLTKQLGRKKPGGVYNNQPIETLTYAYNIRGWLTGINRNYVANPSGTSNFFGEELSYDYGFTQKQYNSNIAGVTWCSRNDQQVRSYGYTYDAASRLLKADFTEKINATTWNTSLGRDYTTVMGNGTDAAQAYDANGNILRMQHYVTPSTRLDDLTYNYDFSIGGNRLKRVTDAFNNPASTLGDFKEITGGQTQDYDYDGNGNMVYDLNKGISSIAYNHLNLPSLITVTGKGTIAYTYDAAGNKLKKAVTDATNSNTVTTTTYIGSFQYENNDLKQLAHEEGRIRRKPDGSYVYDYFVKDHLGNIRATLTEEETVAVYQVATMEPDSAAQEETYYANLSETRALKPAAYPDRDSANKYVAKLDGKQNKLGPSLLLKVNAGDKINIRAKSWYQRNGKNEDQSLPFTGAASGLLGNAVEAGILHNGPVLQAASGASTILPGVLSFLQTRDAQDEKITRKPKAYLNWVLLDEDLKPVKEDTIRKSLKQPEYAGFQRVGEEGELSQHVKEGWEVEKSGYVYVFTSSESADAEVVFEELGVTSIQGPLLEVDHYYPFGLSIANICSKSEGKLYNKARYNGIEFNKDIGLNNYEAYYRMLDPQLGRWWQLDPKPDHSVSSYSSMGNNPIMNMDFLGDTMRGVNESSGQRMLAALHQNFSGLRGTEQLLKLFTMGSDKVSLSMIDEKAFNAAISGLDKDVQALATGYFNVINSTSTQFAAIIDSRNGETVDLSQAKNIDKSLFSSMEGLDGAKIQGGKSINWGPDGSRNGQGLVAINIANTTKIEDLTTFSGRSASFGQMLHFP</sequence>
<evidence type="ECO:0000313" key="2">
    <source>
        <dbReference type="EMBL" id="GGH65855.1"/>
    </source>
</evidence>
<dbReference type="InterPro" id="IPR022385">
    <property type="entry name" value="Rhs_assc_core"/>
</dbReference>
<name>A0A917IXR8_9BACT</name>
<organism evidence="2 3">
    <name type="scientific">Filimonas zeae</name>
    <dbReference type="NCBI Taxonomy" id="1737353"/>
    <lineage>
        <taxon>Bacteria</taxon>
        <taxon>Pseudomonadati</taxon>
        <taxon>Bacteroidota</taxon>
        <taxon>Chitinophagia</taxon>
        <taxon>Chitinophagales</taxon>
        <taxon>Chitinophagaceae</taxon>
        <taxon>Filimonas</taxon>
    </lineage>
</organism>
<dbReference type="Proteomes" id="UP000627292">
    <property type="component" value="Unassembled WGS sequence"/>
</dbReference>
<gene>
    <name evidence="2" type="ORF">GCM10011379_19440</name>
</gene>
<dbReference type="InterPro" id="IPR045619">
    <property type="entry name" value="DUF6443"/>
</dbReference>
<reference evidence="2" key="2">
    <citation type="submission" date="2020-09" db="EMBL/GenBank/DDBJ databases">
        <authorList>
            <person name="Sun Q."/>
            <person name="Zhou Y."/>
        </authorList>
    </citation>
    <scope>NUCLEOTIDE SEQUENCE</scope>
    <source>
        <strain evidence="2">CGMCC 1.15290</strain>
    </source>
</reference>
<dbReference type="InterPro" id="IPR050708">
    <property type="entry name" value="T6SS_VgrG/RHS"/>
</dbReference>
<dbReference type="PANTHER" id="PTHR32305">
    <property type="match status" value="1"/>
</dbReference>
<dbReference type="PANTHER" id="PTHR32305:SF15">
    <property type="entry name" value="PROTEIN RHSA-RELATED"/>
    <property type="match status" value="1"/>
</dbReference>
<dbReference type="EMBL" id="BMIB01000002">
    <property type="protein sequence ID" value="GGH65855.1"/>
    <property type="molecule type" value="Genomic_DNA"/>
</dbReference>
<accession>A0A917IXR8</accession>
<protein>
    <recommendedName>
        <fullName evidence="1">DUF6443 domain-containing protein</fullName>
    </recommendedName>
</protein>
<evidence type="ECO:0000313" key="3">
    <source>
        <dbReference type="Proteomes" id="UP000627292"/>
    </source>
</evidence>
<feature type="domain" description="DUF6443" evidence="1">
    <location>
        <begin position="4"/>
        <end position="130"/>
    </location>
</feature>
<evidence type="ECO:0000259" key="1">
    <source>
        <dbReference type="Pfam" id="PF20041"/>
    </source>
</evidence>
<keyword evidence="3" id="KW-1185">Reference proteome</keyword>